<dbReference type="RefSeq" id="WP_211925069.1">
    <property type="nucleotide sequence ID" value="NZ_JAGQFT020000009.1"/>
</dbReference>
<dbReference type="SMART" id="SM00388">
    <property type="entry name" value="HisKA"/>
    <property type="match status" value="1"/>
</dbReference>
<dbReference type="SUPFAM" id="SSF103190">
    <property type="entry name" value="Sensory domain-like"/>
    <property type="match status" value="1"/>
</dbReference>
<reference evidence="18" key="2">
    <citation type="submission" date="2021-04" db="EMBL/GenBank/DDBJ databases">
        <authorList>
            <person name="Karlyshev A.V."/>
        </authorList>
    </citation>
    <scope>NUCLEOTIDE SEQUENCE</scope>
    <source>
        <strain evidence="18">LMG 29479</strain>
    </source>
</reference>
<dbReference type="SMART" id="SM00387">
    <property type="entry name" value="HATPase_c"/>
    <property type="match status" value="1"/>
</dbReference>
<dbReference type="InterPro" id="IPR033479">
    <property type="entry name" value="dCache_1"/>
</dbReference>
<evidence type="ECO:0000256" key="2">
    <source>
        <dbReference type="ARBA" id="ARBA00004651"/>
    </source>
</evidence>
<reference evidence="19 20" key="1">
    <citation type="journal article" date="2021" name="Microbiol. Resour. Announc.">
        <title>Draft Genome Sequence of Coralloluteibacterium stylophorae LMG 29479T.</title>
        <authorList>
            <person name="Karlyshev A.V."/>
            <person name="Kudryashova E.B."/>
            <person name="Ariskina E.V."/>
            <person name="Conroy A.P."/>
            <person name="Abidueva E.Y."/>
        </authorList>
    </citation>
    <scope>NUCLEOTIDE SEQUENCE [LARGE SCALE GENOMIC DNA]</scope>
    <source>
        <strain evidence="19 20">LMG 29479</strain>
    </source>
</reference>
<dbReference type="Proteomes" id="UP000675747">
    <property type="component" value="Unassembled WGS sequence"/>
</dbReference>
<keyword evidence="5" id="KW-0597">Phosphoprotein</keyword>
<evidence type="ECO:0000256" key="9">
    <source>
        <dbReference type="ARBA" id="ARBA00022777"/>
    </source>
</evidence>
<gene>
    <name evidence="18" type="ORF">KB893_00990</name>
    <name evidence="19" type="ORF">KB893_013210</name>
</gene>
<dbReference type="InterPro" id="IPR003594">
    <property type="entry name" value="HATPase_dom"/>
</dbReference>
<dbReference type="PANTHER" id="PTHR43047">
    <property type="entry name" value="TWO-COMPONENT HISTIDINE PROTEIN KINASE"/>
    <property type="match status" value="1"/>
</dbReference>
<feature type="domain" description="Histidine kinase" evidence="16">
    <location>
        <begin position="523"/>
        <end position="735"/>
    </location>
</feature>
<evidence type="ECO:0000256" key="3">
    <source>
        <dbReference type="ARBA" id="ARBA00012438"/>
    </source>
</evidence>
<evidence type="ECO:0000256" key="14">
    <source>
        <dbReference type="PROSITE-ProRule" id="PRU00169"/>
    </source>
</evidence>
<keyword evidence="8" id="KW-0547">Nucleotide-binding</keyword>
<evidence type="ECO:0000256" key="5">
    <source>
        <dbReference type="ARBA" id="ARBA00022553"/>
    </source>
</evidence>
<dbReference type="Gene3D" id="6.10.250.3020">
    <property type="match status" value="1"/>
</dbReference>
<keyword evidence="10" id="KW-0067">ATP-binding</keyword>
<evidence type="ECO:0000256" key="8">
    <source>
        <dbReference type="ARBA" id="ARBA00022741"/>
    </source>
</evidence>
<dbReference type="InterPro" id="IPR004358">
    <property type="entry name" value="Sig_transdc_His_kin-like_C"/>
</dbReference>
<dbReference type="InterPro" id="IPR003661">
    <property type="entry name" value="HisK_dim/P_dom"/>
</dbReference>
<dbReference type="InterPro" id="IPR005467">
    <property type="entry name" value="His_kinase_dom"/>
</dbReference>
<dbReference type="GO" id="GO:0009927">
    <property type="term" value="F:histidine phosphotransfer kinase activity"/>
    <property type="evidence" value="ECO:0007669"/>
    <property type="project" value="TreeGrafter"/>
</dbReference>
<keyword evidence="20" id="KW-1185">Reference proteome</keyword>
<keyword evidence="4" id="KW-1003">Cell membrane</keyword>
<dbReference type="CDD" id="cd00082">
    <property type="entry name" value="HisKA"/>
    <property type="match status" value="1"/>
</dbReference>
<keyword evidence="11 15" id="KW-1133">Transmembrane helix</keyword>
<dbReference type="CDD" id="cd12914">
    <property type="entry name" value="PDC1_DGC_like"/>
    <property type="match status" value="1"/>
</dbReference>
<dbReference type="AlphaFoldDB" id="A0A8J8AWY1"/>
<evidence type="ECO:0000259" key="16">
    <source>
        <dbReference type="PROSITE" id="PS50109"/>
    </source>
</evidence>
<dbReference type="PANTHER" id="PTHR43047:SF9">
    <property type="entry name" value="HISTIDINE KINASE"/>
    <property type="match status" value="1"/>
</dbReference>
<keyword evidence="12" id="KW-0902">Two-component regulatory system</keyword>
<dbReference type="Pfam" id="PF12860">
    <property type="entry name" value="PAS_7"/>
    <property type="match status" value="1"/>
</dbReference>
<comment type="subcellular location">
    <subcellularLocation>
        <location evidence="2">Cell membrane</location>
        <topology evidence="2">Multi-pass membrane protein</topology>
    </subcellularLocation>
</comment>
<dbReference type="FunFam" id="3.30.565.10:FF:000049">
    <property type="entry name" value="Two-component sensor histidine kinase"/>
    <property type="match status" value="1"/>
</dbReference>
<dbReference type="Pfam" id="PF00512">
    <property type="entry name" value="HisKA"/>
    <property type="match status" value="1"/>
</dbReference>
<dbReference type="Gene3D" id="3.30.565.10">
    <property type="entry name" value="Histidine kinase-like ATPase, C-terminal domain"/>
    <property type="match status" value="1"/>
</dbReference>
<dbReference type="SUPFAM" id="SSF55785">
    <property type="entry name" value="PYP-like sensor domain (PAS domain)"/>
    <property type="match status" value="1"/>
</dbReference>
<evidence type="ECO:0000256" key="12">
    <source>
        <dbReference type="ARBA" id="ARBA00023012"/>
    </source>
</evidence>
<dbReference type="GO" id="GO:0000155">
    <property type="term" value="F:phosphorelay sensor kinase activity"/>
    <property type="evidence" value="ECO:0007669"/>
    <property type="project" value="InterPro"/>
</dbReference>
<dbReference type="GO" id="GO:0005524">
    <property type="term" value="F:ATP binding"/>
    <property type="evidence" value="ECO:0007669"/>
    <property type="project" value="UniProtKB-KW"/>
</dbReference>
<dbReference type="PROSITE" id="PS50109">
    <property type="entry name" value="HIS_KIN"/>
    <property type="match status" value="1"/>
</dbReference>
<evidence type="ECO:0000256" key="4">
    <source>
        <dbReference type="ARBA" id="ARBA00022475"/>
    </source>
</evidence>
<dbReference type="EMBL" id="JAGQFT010000003">
    <property type="protein sequence ID" value="MBR0561099.1"/>
    <property type="molecule type" value="Genomic_DNA"/>
</dbReference>
<name>A0A8J8AWY1_9GAMM</name>
<evidence type="ECO:0000256" key="11">
    <source>
        <dbReference type="ARBA" id="ARBA00022989"/>
    </source>
</evidence>
<dbReference type="PRINTS" id="PR00344">
    <property type="entry name" value="BCTRLSENSOR"/>
</dbReference>
<comment type="catalytic activity">
    <reaction evidence="1">
        <text>ATP + protein L-histidine = ADP + protein N-phospho-L-histidine.</text>
        <dbReference type="EC" id="2.7.13.3"/>
    </reaction>
</comment>
<keyword evidence="9" id="KW-0418">Kinase</keyword>
<evidence type="ECO:0000256" key="7">
    <source>
        <dbReference type="ARBA" id="ARBA00022692"/>
    </source>
</evidence>
<dbReference type="InterPro" id="IPR036097">
    <property type="entry name" value="HisK_dim/P_sf"/>
</dbReference>
<dbReference type="Gene3D" id="3.30.450.20">
    <property type="entry name" value="PAS domain"/>
    <property type="match status" value="3"/>
</dbReference>
<accession>A0A8J8AWY1</accession>
<feature type="transmembrane region" description="Helical" evidence="15">
    <location>
        <begin position="297"/>
        <end position="319"/>
    </location>
</feature>
<dbReference type="Pfam" id="PF02743">
    <property type="entry name" value="dCache_1"/>
    <property type="match status" value="1"/>
</dbReference>
<comment type="caution">
    <text evidence="14">Lacks conserved residue(s) required for the propagation of feature annotation.</text>
</comment>
<proteinExistence type="predicted"/>
<dbReference type="EC" id="2.7.13.3" evidence="3"/>
<keyword evidence="7 15" id="KW-0812">Transmembrane</keyword>
<dbReference type="SUPFAM" id="SSF47384">
    <property type="entry name" value="Homodimeric domain of signal transducing histidine kinase"/>
    <property type="match status" value="1"/>
</dbReference>
<evidence type="ECO:0000256" key="13">
    <source>
        <dbReference type="ARBA" id="ARBA00023136"/>
    </source>
</evidence>
<evidence type="ECO:0000313" key="19">
    <source>
        <dbReference type="EMBL" id="MBS7458092.1"/>
    </source>
</evidence>
<dbReference type="InterPro" id="IPR036890">
    <property type="entry name" value="HATPase_C_sf"/>
</dbReference>
<keyword evidence="6" id="KW-0808">Transferase</keyword>
<dbReference type="PROSITE" id="PS50110">
    <property type="entry name" value="RESPONSE_REGULATORY"/>
    <property type="match status" value="1"/>
</dbReference>
<dbReference type="Gene3D" id="1.10.287.130">
    <property type="match status" value="1"/>
</dbReference>
<evidence type="ECO:0000259" key="17">
    <source>
        <dbReference type="PROSITE" id="PS50110"/>
    </source>
</evidence>
<sequence length="878" mass="95306">MPVPHRLRRTLRVALLGAAIVASTWAAGAYNARRVEREQAAQLAAALRLHADALQRLVDRYRVLPAVLALDPQLRDALRRPLSGDEVAALNRRLERANGATQASTLTLIGADGIAVAANNWREASSNVGLDYNFRPYFQRAMRAGRGTFYAVGVSTNVPGYFIAEAVRDDAGAPLGVIVVKITLDALEADWARSEDAVLVSDIHDVVFLANRDAWRYRTLHALPRADLADLAATRQYADRALRGAGIRELQHFDDGAVHLRAEVPGTPRSMLAHTLALPEHGWTMHLLRDAAPLRAAWRNGALVALATWLPLVLLGLFLQQRARLARHRQRSREELERMVAHHTQALRSAQDSLVQAANQAALGRSASLEHLPQGVSVVDAELRLVAWNTRYQEIFRFPGELLAVGRPVEDLFRYNAQRGWFGAGDVEASIQRRLDHLRRGGPYITEREQPNGAVLEIRGNPLPGGGFVTSYADITSYRKAARDLRSLTATLERRIAERTRDLAAAKAEAEGANRYKARFVAAAVHDLLQPLNAARMYLGAIRERLPGADADLVERVARALEAQDALLGGMLEISRLESGTLRPQPRDVALRPLLQDLRAQFGIVAQARGLDLRLHASEVRVHSDPVLLRRVLQNFLSNALHYTVRGGVLVGCRRDGDGVRIEVWDTGIGIPESKREAVFQEFRRLDGAVERDGRSAGLGLSIVERIARLLGHPIGLRSRPRRGSVFWIRLPRAAAATSGEPAASGPAAGDPILSGRSVAVLDADPARAAAGAALLRGWGCIAGAVADGDGLRPLAAAPPPALLLLGAEFVDEPLALLDSLRAGWGRLPPVIVLAAAIDPALRARVEAAGHRLLPASPSPAALRALVTHLLVAHPRTD</sequence>
<organism evidence="18">
    <name type="scientific">Coralloluteibacterium stylophorae</name>
    <dbReference type="NCBI Taxonomy" id="1776034"/>
    <lineage>
        <taxon>Bacteria</taxon>
        <taxon>Pseudomonadati</taxon>
        <taxon>Pseudomonadota</taxon>
        <taxon>Gammaproteobacteria</taxon>
        <taxon>Lysobacterales</taxon>
        <taxon>Lysobacteraceae</taxon>
        <taxon>Coralloluteibacterium</taxon>
    </lineage>
</organism>
<comment type="caution">
    <text evidence="18">The sequence shown here is derived from an EMBL/GenBank/DDBJ whole genome shotgun (WGS) entry which is preliminary data.</text>
</comment>
<feature type="domain" description="Response regulatory" evidence="17">
    <location>
        <begin position="758"/>
        <end position="871"/>
    </location>
</feature>
<dbReference type="SUPFAM" id="SSF55874">
    <property type="entry name" value="ATPase domain of HSP90 chaperone/DNA topoisomerase II/histidine kinase"/>
    <property type="match status" value="1"/>
</dbReference>
<dbReference type="InterPro" id="IPR035965">
    <property type="entry name" value="PAS-like_dom_sf"/>
</dbReference>
<evidence type="ECO:0000256" key="15">
    <source>
        <dbReference type="SAM" id="Phobius"/>
    </source>
</evidence>
<keyword evidence="13 15" id="KW-0472">Membrane</keyword>
<protein>
    <recommendedName>
        <fullName evidence="3">histidine kinase</fullName>
        <ecNumber evidence="3">2.7.13.3</ecNumber>
    </recommendedName>
</protein>
<dbReference type="InterPro" id="IPR001789">
    <property type="entry name" value="Sig_transdc_resp-reg_receiver"/>
</dbReference>
<evidence type="ECO:0000313" key="18">
    <source>
        <dbReference type="EMBL" id="MBR0561099.1"/>
    </source>
</evidence>
<evidence type="ECO:0000313" key="20">
    <source>
        <dbReference type="Proteomes" id="UP000675747"/>
    </source>
</evidence>
<evidence type="ECO:0000256" key="10">
    <source>
        <dbReference type="ARBA" id="ARBA00022840"/>
    </source>
</evidence>
<dbReference type="EMBL" id="JAGQFT020000009">
    <property type="protein sequence ID" value="MBS7458092.1"/>
    <property type="molecule type" value="Genomic_DNA"/>
</dbReference>
<dbReference type="Pfam" id="PF02518">
    <property type="entry name" value="HATPase_c"/>
    <property type="match status" value="1"/>
</dbReference>
<dbReference type="InterPro" id="IPR029151">
    <property type="entry name" value="Sensor-like_sf"/>
</dbReference>
<evidence type="ECO:0000256" key="1">
    <source>
        <dbReference type="ARBA" id="ARBA00000085"/>
    </source>
</evidence>
<dbReference type="GO" id="GO:0005886">
    <property type="term" value="C:plasma membrane"/>
    <property type="evidence" value="ECO:0007669"/>
    <property type="project" value="UniProtKB-SubCell"/>
</dbReference>
<evidence type="ECO:0000256" key="6">
    <source>
        <dbReference type="ARBA" id="ARBA00022679"/>
    </source>
</evidence>